<comment type="caution">
    <text evidence="3">The sequence shown here is derived from an EMBL/GenBank/DDBJ whole genome shotgun (WGS) entry which is preliminary data.</text>
</comment>
<feature type="transmembrane region" description="Helical" evidence="2">
    <location>
        <begin position="34"/>
        <end position="57"/>
    </location>
</feature>
<evidence type="ECO:0000256" key="2">
    <source>
        <dbReference type="SAM" id="Phobius"/>
    </source>
</evidence>
<keyword evidence="4" id="KW-1185">Reference proteome</keyword>
<proteinExistence type="predicted"/>
<sequence>MQWEHGAAANTRAARAESSSEAASLSGHKALTPILAGSICGGVLGIAWIVALVWYLLKRRKGRDSTKQINQTERYIIPPDPATLQGYRIPEERLSTQR</sequence>
<name>A0A1J8QDA4_9AGAM</name>
<gene>
    <name evidence="3" type="ORF">AZE42_12297</name>
</gene>
<keyword evidence="2" id="KW-0812">Transmembrane</keyword>
<evidence type="ECO:0000256" key="1">
    <source>
        <dbReference type="SAM" id="MobiDB-lite"/>
    </source>
</evidence>
<organism evidence="3 4">
    <name type="scientific">Rhizopogon vesiculosus</name>
    <dbReference type="NCBI Taxonomy" id="180088"/>
    <lineage>
        <taxon>Eukaryota</taxon>
        <taxon>Fungi</taxon>
        <taxon>Dikarya</taxon>
        <taxon>Basidiomycota</taxon>
        <taxon>Agaricomycotina</taxon>
        <taxon>Agaricomycetes</taxon>
        <taxon>Agaricomycetidae</taxon>
        <taxon>Boletales</taxon>
        <taxon>Suillineae</taxon>
        <taxon>Rhizopogonaceae</taxon>
        <taxon>Rhizopogon</taxon>
    </lineage>
</organism>
<protein>
    <submittedName>
        <fullName evidence="3">Uncharacterized protein</fullName>
    </submittedName>
</protein>
<accession>A0A1J8QDA4</accession>
<dbReference type="AlphaFoldDB" id="A0A1J8QDA4"/>
<feature type="region of interest" description="Disordered" evidence="1">
    <location>
        <begin position="1"/>
        <end position="22"/>
    </location>
</feature>
<reference evidence="3 4" key="1">
    <citation type="submission" date="2016-03" db="EMBL/GenBank/DDBJ databases">
        <title>Comparative genomics of the ectomycorrhizal sister species Rhizopogon vinicolor and Rhizopogon vesiculosus (Basidiomycota: Boletales) reveals a divergence of the mating type B locus.</title>
        <authorList>
            <person name="Mujic A.B."/>
            <person name="Kuo A."/>
            <person name="Tritt A."/>
            <person name="Lipzen A."/>
            <person name="Chen C."/>
            <person name="Johnson J."/>
            <person name="Sharma A."/>
            <person name="Barry K."/>
            <person name="Grigoriev I.V."/>
            <person name="Spatafora J.W."/>
        </authorList>
    </citation>
    <scope>NUCLEOTIDE SEQUENCE [LARGE SCALE GENOMIC DNA]</scope>
    <source>
        <strain evidence="3 4">AM-OR11-056</strain>
    </source>
</reference>
<keyword evidence="2" id="KW-1133">Transmembrane helix</keyword>
<dbReference type="OrthoDB" id="3184377at2759"/>
<dbReference type="Proteomes" id="UP000183567">
    <property type="component" value="Unassembled WGS sequence"/>
</dbReference>
<evidence type="ECO:0000313" key="3">
    <source>
        <dbReference type="EMBL" id="OJA18933.1"/>
    </source>
</evidence>
<keyword evidence="2" id="KW-0472">Membrane</keyword>
<feature type="compositionally biased region" description="Low complexity" evidence="1">
    <location>
        <begin position="7"/>
        <end position="22"/>
    </location>
</feature>
<evidence type="ECO:0000313" key="4">
    <source>
        <dbReference type="Proteomes" id="UP000183567"/>
    </source>
</evidence>
<dbReference type="EMBL" id="LVVM01001242">
    <property type="protein sequence ID" value="OJA18933.1"/>
    <property type="molecule type" value="Genomic_DNA"/>
</dbReference>